<evidence type="ECO:0000313" key="2">
    <source>
        <dbReference type="EMBL" id="GAA2133187.1"/>
    </source>
</evidence>
<accession>A0ABN2YXY9</accession>
<reference evidence="2 3" key="1">
    <citation type="journal article" date="2019" name="Int. J. Syst. Evol. Microbiol.">
        <title>The Global Catalogue of Microorganisms (GCM) 10K type strain sequencing project: providing services to taxonomists for standard genome sequencing and annotation.</title>
        <authorList>
            <consortium name="The Broad Institute Genomics Platform"/>
            <consortium name="The Broad Institute Genome Sequencing Center for Infectious Disease"/>
            <person name="Wu L."/>
            <person name="Ma J."/>
        </authorList>
    </citation>
    <scope>NUCLEOTIDE SEQUENCE [LARGE SCALE GENOMIC DNA]</scope>
    <source>
        <strain evidence="2 3">JCM 14560</strain>
    </source>
</reference>
<feature type="domain" description="Ferric siderophore reductase C-terminal" evidence="1">
    <location>
        <begin position="221"/>
        <end position="244"/>
    </location>
</feature>
<dbReference type="EMBL" id="BAAANT010000003">
    <property type="protein sequence ID" value="GAA2133187.1"/>
    <property type="molecule type" value="Genomic_DNA"/>
</dbReference>
<dbReference type="RefSeq" id="WP_344460922.1">
    <property type="nucleotide sequence ID" value="NZ_BAAANT010000003.1"/>
</dbReference>
<gene>
    <name evidence="2" type="ORF">GCM10009760_09090</name>
</gene>
<dbReference type="Pfam" id="PF11575">
    <property type="entry name" value="FhuF_C"/>
    <property type="match status" value="1"/>
</dbReference>
<proteinExistence type="predicted"/>
<protein>
    <submittedName>
        <fullName evidence="2">(2Fe-2S)-binding protein</fullName>
    </submittedName>
</protein>
<name>A0ABN2YXY9_9ACTN</name>
<dbReference type="Proteomes" id="UP001422759">
    <property type="component" value="Unassembled WGS sequence"/>
</dbReference>
<evidence type="ECO:0000313" key="3">
    <source>
        <dbReference type="Proteomes" id="UP001422759"/>
    </source>
</evidence>
<organism evidence="2 3">
    <name type="scientific">Kitasatospora kazusensis</name>
    <dbReference type="NCBI Taxonomy" id="407974"/>
    <lineage>
        <taxon>Bacteria</taxon>
        <taxon>Bacillati</taxon>
        <taxon>Actinomycetota</taxon>
        <taxon>Actinomycetes</taxon>
        <taxon>Kitasatosporales</taxon>
        <taxon>Streptomycetaceae</taxon>
        <taxon>Kitasatospora</taxon>
    </lineage>
</organism>
<comment type="caution">
    <text evidence="2">The sequence shown here is derived from an EMBL/GenBank/DDBJ whole genome shotgun (WGS) entry which is preliminary data.</text>
</comment>
<dbReference type="InterPro" id="IPR024726">
    <property type="entry name" value="FhuF_C"/>
</dbReference>
<sequence>MTRTAPRAATPDRVAALGPFFAYRTHAAHRADGSWRPMAELLDDPAVLRDRVATVRGHLAAAGGQPPEAVEERVAASVTHLGLVARLASPAFAVAVLDGALLRYDLREARWQPTPGGLFPLSLPLRAPDPVADPAELAGRLAAELLDGTVRDLAEAFAGFSVSPHILWGNTASAVNGAATAIGRSSPQLAARARELAARLLELPPLRGAGTSAVDGSGFRRRSCCLIYRAAPDHAGALCGDCALTSPATARRSSNPS</sequence>
<evidence type="ECO:0000259" key="1">
    <source>
        <dbReference type="Pfam" id="PF11575"/>
    </source>
</evidence>
<keyword evidence="3" id="KW-1185">Reference proteome</keyword>